<dbReference type="EMBL" id="BNCD01000019">
    <property type="protein sequence ID" value="GHH85668.1"/>
    <property type="molecule type" value="Genomic_DNA"/>
</dbReference>
<dbReference type="Proteomes" id="UP000603708">
    <property type="component" value="Unassembled WGS sequence"/>
</dbReference>
<name>A0A919GKH9_9ACTN</name>
<dbReference type="RefSeq" id="WP_229924976.1">
    <property type="nucleotide sequence ID" value="NZ_BNCD01000019.1"/>
</dbReference>
<reference evidence="2" key="1">
    <citation type="journal article" date="2014" name="Int. J. Syst. Evol. Microbiol.">
        <title>Complete genome sequence of Corynebacterium casei LMG S-19264T (=DSM 44701T), isolated from a smear-ripened cheese.</title>
        <authorList>
            <consortium name="US DOE Joint Genome Institute (JGI-PGF)"/>
            <person name="Walter F."/>
            <person name="Albersmeier A."/>
            <person name="Kalinowski J."/>
            <person name="Ruckert C."/>
        </authorList>
    </citation>
    <scope>NUCLEOTIDE SEQUENCE</scope>
    <source>
        <strain evidence="2">JCM 5069</strain>
    </source>
</reference>
<evidence type="ECO:0000313" key="2">
    <source>
        <dbReference type="EMBL" id="GHH85668.1"/>
    </source>
</evidence>
<dbReference type="AlphaFoldDB" id="A0A919GKH9"/>
<keyword evidence="3" id="KW-1185">Reference proteome</keyword>
<dbReference type="SUPFAM" id="SSF53335">
    <property type="entry name" value="S-adenosyl-L-methionine-dependent methyltransferases"/>
    <property type="match status" value="1"/>
</dbReference>
<dbReference type="Gene3D" id="3.40.50.150">
    <property type="entry name" value="Vaccinia Virus protein VP39"/>
    <property type="match status" value="1"/>
</dbReference>
<sequence>MSSEYMIGDAWGELLRDCHAAGLPAGRYYEICERDDGYISAYDAVGFFEGPGGWPPLDRWACEQARGRVLDVGVGAGRFSLPLQADGVDVVGLDVSPGALKVCAERGLGSTVRGTAGDLDDMRRFDSFLLLGKNLGLLESREQGPRLLAALRRLARPGARILGTGVDPYLLDGAVHGAYLAKNRRHGRLSGQMRLRLRHLLTATAWFDYLFVSPAELSGMTAGTGWSVVDTRTDGAQYAAVLALAPDAAPH</sequence>
<dbReference type="InterPro" id="IPR041698">
    <property type="entry name" value="Methyltransf_25"/>
</dbReference>
<dbReference type="GO" id="GO:0008168">
    <property type="term" value="F:methyltransferase activity"/>
    <property type="evidence" value="ECO:0007669"/>
    <property type="project" value="UniProtKB-ARBA"/>
</dbReference>
<gene>
    <name evidence="2" type="ORF">GCM10018793_54570</name>
</gene>
<proteinExistence type="predicted"/>
<comment type="caution">
    <text evidence="2">The sequence shown here is derived from an EMBL/GenBank/DDBJ whole genome shotgun (WGS) entry which is preliminary data.</text>
</comment>
<evidence type="ECO:0000313" key="3">
    <source>
        <dbReference type="Proteomes" id="UP000603708"/>
    </source>
</evidence>
<dbReference type="CDD" id="cd02440">
    <property type="entry name" value="AdoMet_MTases"/>
    <property type="match status" value="1"/>
</dbReference>
<accession>A0A919GKH9</accession>
<organism evidence="2 3">
    <name type="scientific">Streptomyces sulfonofaciens</name>
    <dbReference type="NCBI Taxonomy" id="68272"/>
    <lineage>
        <taxon>Bacteria</taxon>
        <taxon>Bacillati</taxon>
        <taxon>Actinomycetota</taxon>
        <taxon>Actinomycetes</taxon>
        <taxon>Kitasatosporales</taxon>
        <taxon>Streptomycetaceae</taxon>
        <taxon>Streptomyces</taxon>
    </lineage>
</organism>
<dbReference type="InterPro" id="IPR029063">
    <property type="entry name" value="SAM-dependent_MTases_sf"/>
</dbReference>
<dbReference type="Pfam" id="PF13649">
    <property type="entry name" value="Methyltransf_25"/>
    <property type="match status" value="1"/>
</dbReference>
<evidence type="ECO:0000259" key="1">
    <source>
        <dbReference type="Pfam" id="PF13649"/>
    </source>
</evidence>
<protein>
    <recommendedName>
        <fullName evidence="1">Methyltransferase domain-containing protein</fullName>
    </recommendedName>
</protein>
<feature type="domain" description="Methyltransferase" evidence="1">
    <location>
        <begin position="69"/>
        <end position="158"/>
    </location>
</feature>
<reference evidence="2" key="2">
    <citation type="submission" date="2020-09" db="EMBL/GenBank/DDBJ databases">
        <authorList>
            <person name="Sun Q."/>
            <person name="Ohkuma M."/>
        </authorList>
    </citation>
    <scope>NUCLEOTIDE SEQUENCE</scope>
    <source>
        <strain evidence="2">JCM 5069</strain>
    </source>
</reference>